<comment type="subcellular location">
    <subcellularLocation>
        <location evidence="1">Nucleus</location>
    </subcellularLocation>
</comment>
<dbReference type="PANTHER" id="PTHR11089">
    <property type="entry name" value="GTP-BINDING PROTEIN-RELATED"/>
    <property type="match status" value="1"/>
</dbReference>
<dbReference type="EMBL" id="CP119961">
    <property type="protein sequence ID" value="WFD39530.1"/>
    <property type="molecule type" value="Genomic_DNA"/>
</dbReference>
<dbReference type="InterPro" id="IPR014813">
    <property type="entry name" value="Gnl3_N_dom"/>
</dbReference>
<feature type="compositionally biased region" description="Acidic residues" evidence="5">
    <location>
        <begin position="80"/>
        <end position="94"/>
    </location>
</feature>
<evidence type="ECO:0000259" key="6">
    <source>
        <dbReference type="Pfam" id="PF08701"/>
    </source>
</evidence>
<keyword evidence="4" id="KW-0539">Nucleus</keyword>
<dbReference type="PANTHER" id="PTHR11089:SF30">
    <property type="entry name" value="GUANINE NUCLEOTIDE-BINDING PROTEIN-LIKE 3 HOMOLOG"/>
    <property type="match status" value="1"/>
</dbReference>
<feature type="domain" description="Guanine nucleotide-binding protein-like 3 N-terminal" evidence="6">
    <location>
        <begin position="14"/>
        <end position="88"/>
    </location>
</feature>
<evidence type="ECO:0000313" key="8">
    <source>
        <dbReference type="Proteomes" id="UP001217754"/>
    </source>
</evidence>
<accession>A0AAF0F2F2</accession>
<evidence type="ECO:0000256" key="5">
    <source>
        <dbReference type="SAM" id="MobiDB-lite"/>
    </source>
</evidence>
<dbReference type="InterPro" id="IPR050755">
    <property type="entry name" value="TRAFAC_YlqF/YawG_RiboMat"/>
</dbReference>
<keyword evidence="8" id="KW-1185">Reference proteome</keyword>
<reference evidence="7" key="1">
    <citation type="submission" date="2023-03" db="EMBL/GenBank/DDBJ databases">
        <title>Mating type loci evolution in Malassezia.</title>
        <authorList>
            <person name="Coelho M.A."/>
        </authorList>
    </citation>
    <scope>NUCLEOTIDE SEQUENCE</scope>
    <source>
        <strain evidence="7">CBS 9431</strain>
    </source>
</reference>
<feature type="region of interest" description="Disordered" evidence="5">
    <location>
        <begin position="255"/>
        <end position="277"/>
    </location>
</feature>
<proteinExistence type="predicted"/>
<feature type="region of interest" description="Disordered" evidence="5">
    <location>
        <begin position="490"/>
        <end position="595"/>
    </location>
</feature>
<feature type="compositionally biased region" description="Basic and acidic residues" evidence="5">
    <location>
        <begin position="57"/>
        <end position="79"/>
    </location>
</feature>
<dbReference type="Gene3D" id="1.10.1580.10">
    <property type="match status" value="1"/>
</dbReference>
<dbReference type="GO" id="GO:0005730">
    <property type="term" value="C:nucleolus"/>
    <property type="evidence" value="ECO:0007669"/>
    <property type="project" value="TreeGrafter"/>
</dbReference>
<evidence type="ECO:0000256" key="4">
    <source>
        <dbReference type="ARBA" id="ARBA00023242"/>
    </source>
</evidence>
<gene>
    <name evidence="7" type="ORF">MJAP1_002509</name>
</gene>
<dbReference type="Proteomes" id="UP001217754">
    <property type="component" value="Chromosome 4"/>
</dbReference>
<dbReference type="SUPFAM" id="SSF52540">
    <property type="entry name" value="P-loop containing nucleoside triphosphate hydrolases"/>
    <property type="match status" value="1"/>
</dbReference>
<feature type="region of interest" description="Disordered" evidence="5">
    <location>
        <begin position="1"/>
        <end position="109"/>
    </location>
</feature>
<dbReference type="AlphaFoldDB" id="A0AAF0F2F2"/>
<dbReference type="Gene3D" id="3.40.50.300">
    <property type="entry name" value="P-loop containing nucleotide triphosphate hydrolases"/>
    <property type="match status" value="1"/>
</dbReference>
<protein>
    <recommendedName>
        <fullName evidence="6">Guanine nucleotide-binding protein-like 3 N-terminal domain-containing protein</fullName>
    </recommendedName>
</protein>
<evidence type="ECO:0000256" key="2">
    <source>
        <dbReference type="ARBA" id="ARBA00022741"/>
    </source>
</evidence>
<dbReference type="InterPro" id="IPR027417">
    <property type="entry name" value="P-loop_NTPase"/>
</dbReference>
<evidence type="ECO:0000256" key="3">
    <source>
        <dbReference type="ARBA" id="ARBA00023134"/>
    </source>
</evidence>
<organism evidence="7 8">
    <name type="scientific">Malassezia japonica</name>
    <dbReference type="NCBI Taxonomy" id="223818"/>
    <lineage>
        <taxon>Eukaryota</taxon>
        <taxon>Fungi</taxon>
        <taxon>Dikarya</taxon>
        <taxon>Basidiomycota</taxon>
        <taxon>Ustilaginomycotina</taxon>
        <taxon>Malasseziomycetes</taxon>
        <taxon>Malasseziales</taxon>
        <taxon>Malasseziaceae</taxon>
        <taxon>Malassezia</taxon>
    </lineage>
</organism>
<keyword evidence="3" id="KW-0342">GTP-binding</keyword>
<dbReference type="GeneID" id="85226160"/>
<dbReference type="GO" id="GO:0005525">
    <property type="term" value="F:GTP binding"/>
    <property type="evidence" value="ECO:0007669"/>
    <property type="project" value="UniProtKB-KW"/>
</dbReference>
<dbReference type="InterPro" id="IPR023179">
    <property type="entry name" value="GTP-bd_ortho_bundle_sf"/>
</dbReference>
<dbReference type="Pfam" id="PF08701">
    <property type="entry name" value="GN3L_Grn1"/>
    <property type="match status" value="1"/>
</dbReference>
<name>A0AAF0F2F2_9BASI</name>
<feature type="compositionally biased region" description="Basic residues" evidence="5">
    <location>
        <begin position="1"/>
        <end position="35"/>
    </location>
</feature>
<evidence type="ECO:0000313" key="7">
    <source>
        <dbReference type="EMBL" id="WFD39530.1"/>
    </source>
</evidence>
<keyword evidence="2" id="KW-0547">Nucleotide-binding</keyword>
<sequence length="595" mass="66907">MVRVKKRASKRVSTKQREKVHKKVREHHRKQRRDAKKNPQWKSRRREDPGIPNSFPFKEELLNEIEQKRRVAAEERMMRDDEEEEEEEGEENEEGVPAPGFEEPLNLPFAPTLTTPLDDVLQSNKEIKALVYVVDARDPASFQSAWLEEQLTKKSPALVYVLSKADLVPAEVLTAWVYRLLSSKRPVFPVATPPSAAAAIGVDALAAFLRPKVRGGATAVIGLENAGKTSVATALQGAFQEDDGEEQVFDTPALLSSKTTLPVDNDDDDEDEEDEEEEVEEEVTALGELQRLEKERAKLQWLLARNQGNMQRFKDPYALIRTLLSRVAHPEDLMLIYGTPAFGSFVPAEATLSDDAPVEEAVLEKLQRTEDKAQADTEQFLIGVARSVGRLKRYGVPDILSAARGILRDWSQASIGYYAVPLDRQKLVEANGTKADKARWAEAQGKVDHVASAVLPRKMWRQQWNGRELRLKPLHEGPMAHDVLVFAPYEEEEEDEEDDDDDVPVYADDDDEDEDEDDDDDDDDEEEVDDEIDDDLDDDDDDDDDLDDEEDVPAPPPKPAASKKRNAPPPKPAKSQKTAKRAPAPGEAYDLNAYF</sequence>
<feature type="compositionally biased region" description="Acidic residues" evidence="5">
    <location>
        <begin position="490"/>
        <end position="552"/>
    </location>
</feature>
<feature type="compositionally biased region" description="Acidic residues" evidence="5">
    <location>
        <begin position="264"/>
        <end position="277"/>
    </location>
</feature>
<dbReference type="RefSeq" id="XP_060122427.1">
    <property type="nucleotide sequence ID" value="XM_060266444.1"/>
</dbReference>
<evidence type="ECO:0000256" key="1">
    <source>
        <dbReference type="ARBA" id="ARBA00004123"/>
    </source>
</evidence>